<accession>A0A846ZDW6</accession>
<dbReference type="Gene3D" id="3.60.130.10">
    <property type="entry name" value="Clavaminate synthase-like"/>
    <property type="match status" value="1"/>
</dbReference>
<dbReference type="GO" id="GO:0016706">
    <property type="term" value="F:2-oxoglutarate-dependent dioxygenase activity"/>
    <property type="evidence" value="ECO:0007669"/>
    <property type="project" value="UniProtKB-ARBA"/>
</dbReference>
<reference evidence="2 3" key="1">
    <citation type="journal article" date="2017" name="Int. J. Syst. Evol. Microbiol.">
        <title>Oleiagrimonas citrea sp. nov., a marine bacterium isolated from tidal flat sediment and emended description of the genus Oleiagrimonas Fang et al. 2015 and Oleiagrimonas soli.</title>
        <authorList>
            <person name="Yang S.H."/>
            <person name="Seo H.S."/>
            <person name="Seong C.N."/>
            <person name="Kwon K.K."/>
        </authorList>
    </citation>
    <scope>NUCLEOTIDE SEQUENCE [LARGE SCALE GENOMIC DNA]</scope>
    <source>
        <strain evidence="2 3">MEBiC09124</strain>
    </source>
</reference>
<dbReference type="RefSeq" id="WP_168608023.1">
    <property type="nucleotide sequence ID" value="NZ_JAAZQD010000001.1"/>
</dbReference>
<keyword evidence="3" id="KW-1185">Reference proteome</keyword>
<dbReference type="InterPro" id="IPR042098">
    <property type="entry name" value="TauD-like_sf"/>
</dbReference>
<sequence length="324" mass="36258">MTTISEKFVFDLADKDECNSTDYMVAMDAANVKADKIAGILSEDRVALIHGVSQIDADKLMAGIASEFGLSEDLEIQAGFAAIHGHRKNVGNYFMSVNERGEYSFIPPHSEGNSRMSMQLSSFYCMENTTDGGETVLWGTGRDEEKWRGAKEFKYKIKTSRRTLSKTEIAELRMMHGIDWEKDVVEEDDEVLCLHDAPIEGVHRYSVLEPAKKSFSKILGTDRYVCWDTIGSVDWDIAEGFAKALQKAGLFKTPAKFDDWRELDSSSHRKVWSSGINLPSIFTRAIVRKLRKGELIVMNNMSWAHSACGWTPGSGTRDLVAAFA</sequence>
<evidence type="ECO:0000256" key="1">
    <source>
        <dbReference type="ARBA" id="ARBA00023002"/>
    </source>
</evidence>
<proteinExistence type="predicted"/>
<evidence type="ECO:0000313" key="2">
    <source>
        <dbReference type="EMBL" id="NKZ37336.1"/>
    </source>
</evidence>
<dbReference type="Proteomes" id="UP000541636">
    <property type="component" value="Unassembled WGS sequence"/>
</dbReference>
<name>A0A846ZDW6_9GAMM</name>
<organism evidence="2 3">
    <name type="scientific">Oleiagrimonas citrea</name>
    <dbReference type="NCBI Taxonomy" id="1665687"/>
    <lineage>
        <taxon>Bacteria</taxon>
        <taxon>Pseudomonadati</taxon>
        <taxon>Pseudomonadota</taxon>
        <taxon>Gammaproteobacteria</taxon>
        <taxon>Lysobacterales</taxon>
        <taxon>Rhodanobacteraceae</taxon>
        <taxon>Oleiagrimonas</taxon>
    </lineage>
</organism>
<gene>
    <name evidence="2" type="ORF">HF690_00015</name>
</gene>
<protein>
    <recommendedName>
        <fullName evidence="4">TauD/TfdA-like domain-containing protein</fullName>
    </recommendedName>
</protein>
<dbReference type="EMBL" id="JAAZQD010000001">
    <property type="protein sequence ID" value="NKZ37336.1"/>
    <property type="molecule type" value="Genomic_DNA"/>
</dbReference>
<keyword evidence="1" id="KW-0560">Oxidoreductase</keyword>
<evidence type="ECO:0000313" key="3">
    <source>
        <dbReference type="Proteomes" id="UP000541636"/>
    </source>
</evidence>
<evidence type="ECO:0008006" key="4">
    <source>
        <dbReference type="Google" id="ProtNLM"/>
    </source>
</evidence>
<dbReference type="AlphaFoldDB" id="A0A846ZDW6"/>
<comment type="caution">
    <text evidence="2">The sequence shown here is derived from an EMBL/GenBank/DDBJ whole genome shotgun (WGS) entry which is preliminary data.</text>
</comment>